<dbReference type="SUPFAM" id="SSF53448">
    <property type="entry name" value="Nucleotide-diphospho-sugar transferases"/>
    <property type="match status" value="1"/>
</dbReference>
<name>A0A371AXY5_9FIRM</name>
<dbReference type="PANTHER" id="PTHR22916">
    <property type="entry name" value="GLYCOSYLTRANSFERASE"/>
    <property type="match status" value="1"/>
</dbReference>
<accession>A0A371AXY5</accession>
<gene>
    <name evidence="2" type="ORF">DWV06_02880</name>
</gene>
<dbReference type="OrthoDB" id="199095at2"/>
<protein>
    <submittedName>
        <fullName evidence="2">Glycosyltransferase</fullName>
    </submittedName>
</protein>
<proteinExistence type="predicted"/>
<feature type="domain" description="Glycosyltransferase 2-like" evidence="1">
    <location>
        <begin position="9"/>
        <end position="123"/>
    </location>
</feature>
<dbReference type="PANTHER" id="PTHR22916:SF3">
    <property type="entry name" value="UDP-GLCNAC:BETAGAL BETA-1,3-N-ACETYLGLUCOSAMINYLTRANSFERASE-LIKE PROTEIN 1"/>
    <property type="match status" value="1"/>
</dbReference>
<keyword evidence="3" id="KW-1185">Reference proteome</keyword>
<dbReference type="AlphaFoldDB" id="A0A371AXY5"/>
<evidence type="ECO:0000259" key="1">
    <source>
        <dbReference type="Pfam" id="PF00535"/>
    </source>
</evidence>
<dbReference type="InterPro" id="IPR029044">
    <property type="entry name" value="Nucleotide-diphossugar_trans"/>
</dbReference>
<organism evidence="2 3">
    <name type="scientific">Anaerosacchariphilus polymeriproducens</name>
    <dbReference type="NCBI Taxonomy" id="1812858"/>
    <lineage>
        <taxon>Bacteria</taxon>
        <taxon>Bacillati</taxon>
        <taxon>Bacillota</taxon>
        <taxon>Clostridia</taxon>
        <taxon>Lachnospirales</taxon>
        <taxon>Lachnospiraceae</taxon>
        <taxon>Anaerosacchariphilus</taxon>
    </lineage>
</organism>
<keyword evidence="2" id="KW-0808">Transferase</keyword>
<evidence type="ECO:0000313" key="2">
    <source>
        <dbReference type="EMBL" id="RDU24438.1"/>
    </source>
</evidence>
<reference evidence="2 3" key="1">
    <citation type="submission" date="2018-07" db="EMBL/GenBank/DDBJ databases">
        <title>Anaerosacharophilus polymeroproducens gen. nov. sp. nov., an anaerobic bacterium isolated from salt field.</title>
        <authorList>
            <person name="Kim W."/>
            <person name="Yang S.-H."/>
            <person name="Oh J."/>
            <person name="Lee J.-H."/>
            <person name="Kwon K.K."/>
        </authorList>
    </citation>
    <scope>NUCLEOTIDE SEQUENCE [LARGE SCALE GENOMIC DNA]</scope>
    <source>
        <strain evidence="2 3">MCWD5</strain>
    </source>
</reference>
<dbReference type="GO" id="GO:0016758">
    <property type="term" value="F:hexosyltransferase activity"/>
    <property type="evidence" value="ECO:0007669"/>
    <property type="project" value="UniProtKB-ARBA"/>
</dbReference>
<sequence>MSEMNPIVSISVLTYNHENYIRQALDSFLVQKTNFPFEILIHDDASTDKTQDIIREYQEKYPDKIFPICQNENQYSKGIFTVSANFNFPRARGKYIAFCEGDDYWIDMDKLQKQVDYMEGHEKCSMYIHAADLVTVNNEYIRDSRPFLKDCELLIEDVIDERELYPSASMLFRTDYVKTLPDFYYHAPVGDIPLHLYMSTKGYIYYKNEKMSAYRLGGADSWTTNILADKTRERTRQHNLKLQKMFEEFDEFTRFKYHEIVNYTIKRLQLGYLLDGEEFRKALSSKFKDQRRKELTKKEIFYIYFRLLIPKEVYKRIWKRN</sequence>
<dbReference type="Pfam" id="PF00535">
    <property type="entry name" value="Glycos_transf_2"/>
    <property type="match status" value="1"/>
</dbReference>
<dbReference type="InterPro" id="IPR001173">
    <property type="entry name" value="Glyco_trans_2-like"/>
</dbReference>
<dbReference type="Proteomes" id="UP000255036">
    <property type="component" value="Unassembled WGS sequence"/>
</dbReference>
<dbReference type="Gene3D" id="3.90.550.10">
    <property type="entry name" value="Spore Coat Polysaccharide Biosynthesis Protein SpsA, Chain A"/>
    <property type="match status" value="1"/>
</dbReference>
<dbReference type="EMBL" id="QRCT01000012">
    <property type="protein sequence ID" value="RDU24438.1"/>
    <property type="molecule type" value="Genomic_DNA"/>
</dbReference>
<comment type="caution">
    <text evidence="2">The sequence shown here is derived from an EMBL/GenBank/DDBJ whole genome shotgun (WGS) entry which is preliminary data.</text>
</comment>
<evidence type="ECO:0000313" key="3">
    <source>
        <dbReference type="Proteomes" id="UP000255036"/>
    </source>
</evidence>